<dbReference type="Gene3D" id="3.80.10.10">
    <property type="entry name" value="Ribonuclease Inhibitor"/>
    <property type="match status" value="1"/>
</dbReference>
<dbReference type="PANTHER" id="PTHR48051">
    <property type="match status" value="1"/>
</dbReference>
<evidence type="ECO:0000256" key="1">
    <source>
        <dbReference type="ARBA" id="ARBA00022614"/>
    </source>
</evidence>
<dbReference type="Pfam" id="PF23598">
    <property type="entry name" value="LRR_14"/>
    <property type="match status" value="1"/>
</dbReference>
<feature type="region of interest" description="Disordered" evidence="3">
    <location>
        <begin position="1"/>
        <end position="22"/>
    </location>
</feature>
<proteinExistence type="predicted"/>
<evidence type="ECO:0000313" key="6">
    <source>
        <dbReference type="Proteomes" id="UP000053470"/>
    </source>
</evidence>
<dbReference type="GO" id="GO:0005737">
    <property type="term" value="C:cytoplasm"/>
    <property type="evidence" value="ECO:0007669"/>
    <property type="project" value="TreeGrafter"/>
</dbReference>
<dbReference type="InterPro" id="IPR050216">
    <property type="entry name" value="LRR_domain-containing"/>
</dbReference>
<evidence type="ECO:0000256" key="3">
    <source>
        <dbReference type="SAM" id="MobiDB-lite"/>
    </source>
</evidence>
<dbReference type="InterPro" id="IPR032675">
    <property type="entry name" value="LRR_dom_sf"/>
</dbReference>
<keyword evidence="1" id="KW-0433">Leucine-rich repeat</keyword>
<dbReference type="PANTHER" id="PTHR48051:SF46">
    <property type="entry name" value="LEUCINE RICH REPEAT-CONTAINING DOMAIN PROTEIN"/>
    <property type="match status" value="1"/>
</dbReference>
<gene>
    <name evidence="5" type="ORF">RSIPO_03897</name>
</gene>
<feature type="domain" description="Disease resistance R13L4/SHOC-2-like LRR" evidence="4">
    <location>
        <begin position="305"/>
        <end position="389"/>
    </location>
</feature>
<reference evidence="5" key="2">
    <citation type="submission" date="2022-04" db="EMBL/GenBank/DDBJ databases">
        <title>Genomic draft of R. solanacearum strain IPO1609, a phylotype IIB1/biovar 2/race 3 strain isolated from potato in Europe.</title>
        <authorList>
            <person name="Boucher C."/>
            <person name="Carrere S."/>
            <person name="Dossat C."/>
            <person name="Elbaz M."/>
            <person name="Genin S."/>
            <person name="Gouzy J."/>
            <person name="Prior P."/>
            <person name="Segurens B."/>
            <person name="Wincker P."/>
        </authorList>
    </citation>
    <scope>NUCLEOTIDE SEQUENCE</scope>
    <source>
        <strain evidence="5">IPO1609</strain>
    </source>
</reference>
<sequence>MQSLTGSATSPAEPIGQDSVQAEPAAAPSSLIARLSRALKRALLRVRPVAAGHAQPAPVAARTHTTIMPRHERRPAEPSRAQHQMRADAARAAHRLQQPATGLHAHHARGTVPFADSNRWMAVCDAVAGWQQEMVRRVGRYNGPLLPNVNRPTEQGLALTATRMLLAMQQKSRHLVLDSIPVMRLPSALCNAEQLEVLTVHDCDVFEWPASGGLPPNLTSLHFSRNRRMTAIPGRMGQLQQLRELVILDSPLRALPTAVSQLPRLERLVLQGSDLRIVPVELGALQRLLTLTMANGRLLTQLPNSLGQLQQLRHLSLRGNPVLPALPETVGQLSVLESLDLRDNTGMAALPRSLGSLRRLRHLDCSGMSALASLPAELGACTSLRTLRLRDCVALRSLPATLGGLKRLTHLDLRGCLGLTDLPETLRSLPVACQIDVPPHLLERLAERRRTITAPAVPLPNPGEGADWVRLLQNWRTRLGLYDAEYGSDAFRIWVERSANAAMSDEVRSRRDGRRLGFLVDGLCNSATLRCLVFQRAHERYALGHLDDEGLPLHELMALLTEECVRSGPSFADRAATLMRHEAWSSLLEGATGTEFIGEAVEVLADTLPQIYADRHGMPLEQEESEVSAPVQRHTAVAQTWLHATPTIH</sequence>
<dbReference type="EMBL" id="LN651281">
    <property type="protein sequence ID" value="CEJ17194.1"/>
    <property type="molecule type" value="Genomic_DNA"/>
</dbReference>
<accession>A0A7U7JEE3</accession>
<dbReference type="SUPFAM" id="SSF52058">
    <property type="entry name" value="L domain-like"/>
    <property type="match status" value="1"/>
</dbReference>
<dbReference type="RefSeq" id="WP_003265023.1">
    <property type="nucleotide sequence ID" value="NZ_LN651281.1"/>
</dbReference>
<dbReference type="Proteomes" id="UP000053470">
    <property type="component" value="Unassembled WGS sequence"/>
</dbReference>
<keyword evidence="2" id="KW-0677">Repeat</keyword>
<feature type="compositionally biased region" description="Polar residues" evidence="3">
    <location>
        <begin position="1"/>
        <end position="10"/>
    </location>
</feature>
<evidence type="ECO:0000313" key="5">
    <source>
        <dbReference type="EMBL" id="CEJ17194.1"/>
    </source>
</evidence>
<evidence type="ECO:0000256" key="2">
    <source>
        <dbReference type="ARBA" id="ARBA00022737"/>
    </source>
</evidence>
<dbReference type="InterPro" id="IPR055414">
    <property type="entry name" value="LRR_R13L4/SHOC2-like"/>
</dbReference>
<organism evidence="5 6">
    <name type="scientific">Ralstonia solanacearum IPO1609</name>
    <dbReference type="NCBI Taxonomy" id="564066"/>
    <lineage>
        <taxon>Bacteria</taxon>
        <taxon>Pseudomonadati</taxon>
        <taxon>Pseudomonadota</taxon>
        <taxon>Betaproteobacteria</taxon>
        <taxon>Burkholderiales</taxon>
        <taxon>Burkholderiaceae</taxon>
        <taxon>Ralstonia</taxon>
        <taxon>Ralstonia solanacearum species complex</taxon>
    </lineage>
</organism>
<keyword evidence="6" id="KW-1185">Reference proteome</keyword>
<protein>
    <submittedName>
        <fullName evidence="5">Leucine-rich-repeat type III effector protein</fullName>
    </submittedName>
</protein>
<evidence type="ECO:0000259" key="4">
    <source>
        <dbReference type="Pfam" id="PF23598"/>
    </source>
</evidence>
<name>A0A7U7JEE3_RALSL</name>
<dbReference type="AlphaFoldDB" id="A0A7U7JEE3"/>
<reference evidence="5" key="1">
    <citation type="submission" date="2014-11" db="EMBL/GenBank/DDBJ databases">
        <authorList>
            <person name="Genoscope - CEA"/>
        </authorList>
    </citation>
    <scope>NUCLEOTIDE SEQUENCE</scope>
    <source>
        <strain evidence="5">IPO1609</strain>
    </source>
</reference>